<proteinExistence type="predicted"/>
<name>A0AAD4LC52_9AGAM</name>
<reference evidence="1" key="1">
    <citation type="submission" date="2022-01" db="EMBL/GenBank/DDBJ databases">
        <title>Comparative genomics reveals a dynamic genome evolution in the ectomycorrhizal milk-cap (Lactarius) mushrooms.</title>
        <authorList>
            <consortium name="DOE Joint Genome Institute"/>
            <person name="Lebreton A."/>
            <person name="Tang N."/>
            <person name="Kuo A."/>
            <person name="LaButti K."/>
            <person name="Drula E."/>
            <person name="Barry K."/>
            <person name="Clum A."/>
            <person name="Lipzen A."/>
            <person name="Mousain D."/>
            <person name="Ng V."/>
            <person name="Wang R."/>
            <person name="Wang X."/>
            <person name="Dai Y."/>
            <person name="Henrissat B."/>
            <person name="Grigoriev I.V."/>
            <person name="Guerin-Laguette A."/>
            <person name="Yu F."/>
            <person name="Martin F.M."/>
        </authorList>
    </citation>
    <scope>NUCLEOTIDE SEQUENCE</scope>
    <source>
        <strain evidence="1">QP</strain>
    </source>
</reference>
<dbReference type="SUPFAM" id="SSF56112">
    <property type="entry name" value="Protein kinase-like (PK-like)"/>
    <property type="match status" value="1"/>
</dbReference>
<evidence type="ECO:0000313" key="2">
    <source>
        <dbReference type="Proteomes" id="UP001201163"/>
    </source>
</evidence>
<evidence type="ECO:0000313" key="1">
    <source>
        <dbReference type="EMBL" id="KAH8986309.1"/>
    </source>
</evidence>
<evidence type="ECO:0008006" key="3">
    <source>
        <dbReference type="Google" id="ProtNLM"/>
    </source>
</evidence>
<organism evidence="1 2">
    <name type="scientific">Lactarius akahatsu</name>
    <dbReference type="NCBI Taxonomy" id="416441"/>
    <lineage>
        <taxon>Eukaryota</taxon>
        <taxon>Fungi</taxon>
        <taxon>Dikarya</taxon>
        <taxon>Basidiomycota</taxon>
        <taxon>Agaricomycotina</taxon>
        <taxon>Agaricomycetes</taxon>
        <taxon>Russulales</taxon>
        <taxon>Russulaceae</taxon>
        <taxon>Lactarius</taxon>
    </lineage>
</organism>
<sequence>MAMVELTGYVAHSHKGSFDRYKDLFEGWNVPCLGITVVGPFITFYGIAFLGQWHIAALTPTYSCVASACEGRDRMALCAAFRSASILLNHIHDDVKHFVEIPPESPLTDRTLPYISELPRYPSMDESQKIQFQVLRRHQKQDIRNLYIAKTSDGEEIIVKFTRQYSIKLHNFCAERGHAPTIRGFGTIPGGWYVIAMDYISSSTSPSESLHLTCLRDKWKDDLSALVQAFHDEDLVHGDLRKPNMICNEEDILLLDFDWGGQVGEASYPCAWLNLDLTDGREDISLGITKDDDTRILQNTLANI</sequence>
<gene>
    <name evidence="1" type="ORF">EDB92DRAFT_1879504</name>
</gene>
<dbReference type="AlphaFoldDB" id="A0AAD4LC52"/>
<dbReference type="Gene3D" id="1.10.510.10">
    <property type="entry name" value="Transferase(Phosphotransferase) domain 1"/>
    <property type="match status" value="1"/>
</dbReference>
<accession>A0AAD4LC52</accession>
<comment type="caution">
    <text evidence="1">The sequence shown here is derived from an EMBL/GenBank/DDBJ whole genome shotgun (WGS) entry which is preliminary data.</text>
</comment>
<protein>
    <recommendedName>
        <fullName evidence="3">Protein kinase domain-containing protein</fullName>
    </recommendedName>
</protein>
<dbReference type="EMBL" id="JAKELL010000055">
    <property type="protein sequence ID" value="KAH8986309.1"/>
    <property type="molecule type" value="Genomic_DNA"/>
</dbReference>
<dbReference type="Proteomes" id="UP001201163">
    <property type="component" value="Unassembled WGS sequence"/>
</dbReference>
<dbReference type="InterPro" id="IPR011009">
    <property type="entry name" value="Kinase-like_dom_sf"/>
</dbReference>
<keyword evidence="2" id="KW-1185">Reference proteome</keyword>